<dbReference type="Proteomes" id="UP000789920">
    <property type="component" value="Unassembled WGS sequence"/>
</dbReference>
<dbReference type="EMBL" id="CAJVQC010159736">
    <property type="protein sequence ID" value="CAG8848209.1"/>
    <property type="molecule type" value="Genomic_DNA"/>
</dbReference>
<sequence length="41" mass="5017">CNEVRINDKEAIRMATTYFLSLLQHRQNRNQRNVYKNLAYM</sequence>
<organism evidence="1 2">
    <name type="scientific">Racocetra persica</name>
    <dbReference type="NCBI Taxonomy" id="160502"/>
    <lineage>
        <taxon>Eukaryota</taxon>
        <taxon>Fungi</taxon>
        <taxon>Fungi incertae sedis</taxon>
        <taxon>Mucoromycota</taxon>
        <taxon>Glomeromycotina</taxon>
        <taxon>Glomeromycetes</taxon>
        <taxon>Diversisporales</taxon>
        <taxon>Gigasporaceae</taxon>
        <taxon>Racocetra</taxon>
    </lineage>
</organism>
<feature type="non-terminal residue" evidence="1">
    <location>
        <position position="1"/>
    </location>
</feature>
<keyword evidence="2" id="KW-1185">Reference proteome</keyword>
<accession>A0ACA9SV88</accession>
<protein>
    <submittedName>
        <fullName evidence="1">22731_t:CDS:1</fullName>
    </submittedName>
</protein>
<proteinExistence type="predicted"/>
<gene>
    <name evidence="1" type="ORF">RPERSI_LOCUS35002</name>
</gene>
<feature type="non-terminal residue" evidence="1">
    <location>
        <position position="41"/>
    </location>
</feature>
<evidence type="ECO:0000313" key="1">
    <source>
        <dbReference type="EMBL" id="CAG8848209.1"/>
    </source>
</evidence>
<name>A0ACA9SV88_9GLOM</name>
<reference evidence="1" key="1">
    <citation type="submission" date="2021-06" db="EMBL/GenBank/DDBJ databases">
        <authorList>
            <person name="Kallberg Y."/>
            <person name="Tangrot J."/>
            <person name="Rosling A."/>
        </authorList>
    </citation>
    <scope>NUCLEOTIDE SEQUENCE</scope>
    <source>
        <strain evidence="1">MA461A</strain>
    </source>
</reference>
<comment type="caution">
    <text evidence="1">The sequence shown here is derived from an EMBL/GenBank/DDBJ whole genome shotgun (WGS) entry which is preliminary data.</text>
</comment>
<evidence type="ECO:0000313" key="2">
    <source>
        <dbReference type="Proteomes" id="UP000789920"/>
    </source>
</evidence>